<keyword evidence="3" id="KW-0732">Signal</keyword>
<comment type="caution">
    <text evidence="7">The sequence shown here is derived from an EMBL/GenBank/DDBJ whole genome shotgun (WGS) entry which is preliminary data.</text>
</comment>
<dbReference type="GO" id="GO:0006508">
    <property type="term" value="P:proteolysis"/>
    <property type="evidence" value="ECO:0007669"/>
    <property type="project" value="UniProtKB-KW"/>
</dbReference>
<dbReference type="Pfam" id="PF05577">
    <property type="entry name" value="Peptidase_S28"/>
    <property type="match status" value="1"/>
</dbReference>
<gene>
    <name evidence="7" type="ORF">C1SCF055_LOCUS36348</name>
</gene>
<comment type="similarity">
    <text evidence="1">Belongs to the peptidase S28 family.</text>
</comment>
<accession>A0A9P1GFH2</accession>
<evidence type="ECO:0000313" key="7">
    <source>
        <dbReference type="EMBL" id="CAI4011158.1"/>
    </source>
</evidence>
<dbReference type="AlphaFoldDB" id="A0A9P1GFH2"/>
<reference evidence="7" key="1">
    <citation type="submission" date="2022-10" db="EMBL/GenBank/DDBJ databases">
        <authorList>
            <person name="Chen Y."/>
            <person name="Dougan E. K."/>
            <person name="Chan C."/>
            <person name="Rhodes N."/>
            <person name="Thang M."/>
        </authorList>
    </citation>
    <scope>NUCLEOTIDE SEQUENCE</scope>
</reference>
<evidence type="ECO:0000313" key="9">
    <source>
        <dbReference type="Proteomes" id="UP001152797"/>
    </source>
</evidence>
<dbReference type="InterPro" id="IPR029058">
    <property type="entry name" value="AB_hydrolase_fold"/>
</dbReference>
<dbReference type="PANTHER" id="PTHR11010">
    <property type="entry name" value="PROTEASE S28 PRO-X CARBOXYPEPTIDASE-RELATED"/>
    <property type="match status" value="1"/>
</dbReference>
<dbReference type="OrthoDB" id="406761at2759"/>
<keyword evidence="9" id="KW-1185">Reference proteome</keyword>
<dbReference type="EMBL" id="CAMXCT030005024">
    <property type="protein sequence ID" value="CAL4798470.1"/>
    <property type="molecule type" value="Genomic_DNA"/>
</dbReference>
<dbReference type="Proteomes" id="UP001152797">
    <property type="component" value="Unassembled WGS sequence"/>
</dbReference>
<reference evidence="8" key="2">
    <citation type="submission" date="2024-04" db="EMBL/GenBank/DDBJ databases">
        <authorList>
            <person name="Chen Y."/>
            <person name="Shah S."/>
            <person name="Dougan E. K."/>
            <person name="Thang M."/>
            <person name="Chan C."/>
        </authorList>
    </citation>
    <scope>NUCLEOTIDE SEQUENCE [LARGE SCALE GENOMIC DNA]</scope>
</reference>
<proteinExistence type="inferred from homology"/>
<dbReference type="Gene3D" id="3.40.50.1820">
    <property type="entry name" value="alpha/beta hydrolase"/>
    <property type="match status" value="1"/>
</dbReference>
<feature type="region of interest" description="Disordered" evidence="6">
    <location>
        <begin position="505"/>
        <end position="553"/>
    </location>
</feature>
<evidence type="ECO:0000256" key="6">
    <source>
        <dbReference type="SAM" id="MobiDB-lite"/>
    </source>
</evidence>
<dbReference type="GO" id="GO:0070008">
    <property type="term" value="F:serine-type exopeptidase activity"/>
    <property type="evidence" value="ECO:0007669"/>
    <property type="project" value="InterPro"/>
</dbReference>
<dbReference type="InterPro" id="IPR042269">
    <property type="entry name" value="Ser_carbopepase_S28_SKS"/>
</dbReference>
<evidence type="ECO:0000256" key="2">
    <source>
        <dbReference type="ARBA" id="ARBA00022670"/>
    </source>
</evidence>
<dbReference type="PANTHER" id="PTHR11010:SF117">
    <property type="entry name" value="SERINE PROTEASE 16"/>
    <property type="match status" value="1"/>
</dbReference>
<evidence type="ECO:0000256" key="1">
    <source>
        <dbReference type="ARBA" id="ARBA00011079"/>
    </source>
</evidence>
<sequence length="575" mass="64243">MAWQRHHETVQRLWNELREAETTLDLSDPSKIQKYCDQKLDHFDPQNTETWCQRFLTNATFEKPGGPAFIYIDGDNFPWRSGRRPCTNVCNNIVQLAKEFGAIILAVEHRYYGGADFDGVPDFTTQNLKYLTSRQALADLNQFWAWISISAQLSNVSEVVVFGGSYAGSLSAWARKLYPESFGASVASSAPLLAQANFVGYNDVVASALTAPLVGGSPECLATFSKGHAELKEMMTRAEGRRAVEKKFNLCGYNPLDDENNIALLADDFGEVVTTIPQNNDPGCEHTRCNIKLFCGNLSIMTKSTVSAIDALQLMHDFQIQEKEARGYPAPACWNVNYAEFVDFMNRTEKVSGTDPRAWPQLERLYFYQQCNEFGGFKTCETGSNCPYAQGYNTIHWYLERCRLFFDMSPGDVLHNIDKTNEFYGGAAYPGATYTVFVNGEVDPWHWLSTLVGEDPTVDAIFVKGASHCEWMNAVGPGMPGMVIEAKKAIQNKIASWLLMAEPGKHTKPEATKDTKEVKSLKAEAKDPEPAKDAKDAKEKPKDAKAAKPKENKLSKFLLATESEITSHLQVRMEL</sequence>
<dbReference type="GO" id="GO:0008239">
    <property type="term" value="F:dipeptidyl-peptidase activity"/>
    <property type="evidence" value="ECO:0007669"/>
    <property type="project" value="TreeGrafter"/>
</dbReference>
<dbReference type="EMBL" id="CAMXCT010005024">
    <property type="protein sequence ID" value="CAI4011158.1"/>
    <property type="molecule type" value="Genomic_DNA"/>
</dbReference>
<evidence type="ECO:0000313" key="8">
    <source>
        <dbReference type="EMBL" id="CAL1164533.1"/>
    </source>
</evidence>
<keyword evidence="5" id="KW-0325">Glycoprotein</keyword>
<evidence type="ECO:0000256" key="5">
    <source>
        <dbReference type="ARBA" id="ARBA00023180"/>
    </source>
</evidence>
<keyword evidence="2" id="KW-0645">Protease</keyword>
<dbReference type="EMBL" id="CAMXCT020005024">
    <property type="protein sequence ID" value="CAL1164533.1"/>
    <property type="molecule type" value="Genomic_DNA"/>
</dbReference>
<evidence type="ECO:0008006" key="10">
    <source>
        <dbReference type="Google" id="ProtNLM"/>
    </source>
</evidence>
<evidence type="ECO:0000256" key="4">
    <source>
        <dbReference type="ARBA" id="ARBA00022801"/>
    </source>
</evidence>
<name>A0A9P1GFH2_9DINO</name>
<evidence type="ECO:0000256" key="3">
    <source>
        <dbReference type="ARBA" id="ARBA00022729"/>
    </source>
</evidence>
<protein>
    <recommendedName>
        <fullName evidence="10">Thymus-specific serine protease</fullName>
    </recommendedName>
</protein>
<dbReference type="InterPro" id="IPR008758">
    <property type="entry name" value="Peptidase_S28"/>
</dbReference>
<dbReference type="SUPFAM" id="SSF53474">
    <property type="entry name" value="alpha/beta-Hydrolases"/>
    <property type="match status" value="1"/>
</dbReference>
<organism evidence="7">
    <name type="scientific">Cladocopium goreaui</name>
    <dbReference type="NCBI Taxonomy" id="2562237"/>
    <lineage>
        <taxon>Eukaryota</taxon>
        <taxon>Sar</taxon>
        <taxon>Alveolata</taxon>
        <taxon>Dinophyceae</taxon>
        <taxon>Suessiales</taxon>
        <taxon>Symbiodiniaceae</taxon>
        <taxon>Cladocopium</taxon>
    </lineage>
</organism>
<dbReference type="Gene3D" id="1.20.120.980">
    <property type="entry name" value="Serine carboxypeptidase S28, SKS domain"/>
    <property type="match status" value="1"/>
</dbReference>
<keyword evidence="4" id="KW-0378">Hydrolase</keyword>